<evidence type="ECO:0008006" key="4">
    <source>
        <dbReference type="Google" id="ProtNLM"/>
    </source>
</evidence>
<accession>A0A4P9YW91</accession>
<dbReference type="EMBL" id="KZ990445">
    <property type="protein sequence ID" value="RKP24105.1"/>
    <property type="molecule type" value="Genomic_DNA"/>
</dbReference>
<evidence type="ECO:0000313" key="3">
    <source>
        <dbReference type="Proteomes" id="UP000278143"/>
    </source>
</evidence>
<dbReference type="PANTHER" id="PTHR28008">
    <property type="entry name" value="DOMAIN PROTEIN, PUTATIVE (AFU_ORTHOLOGUE AFUA_3G10980)-RELATED"/>
    <property type="match status" value="1"/>
</dbReference>
<keyword evidence="1" id="KW-0472">Membrane</keyword>
<evidence type="ECO:0000313" key="2">
    <source>
        <dbReference type="EMBL" id="RKP24105.1"/>
    </source>
</evidence>
<feature type="transmembrane region" description="Helical" evidence="1">
    <location>
        <begin position="75"/>
        <end position="99"/>
    </location>
</feature>
<feature type="transmembrane region" description="Helical" evidence="1">
    <location>
        <begin position="49"/>
        <end position="70"/>
    </location>
</feature>
<organism evidence="2 3">
    <name type="scientific">Syncephalis pseudoplumigaleata</name>
    <dbReference type="NCBI Taxonomy" id="1712513"/>
    <lineage>
        <taxon>Eukaryota</taxon>
        <taxon>Fungi</taxon>
        <taxon>Fungi incertae sedis</taxon>
        <taxon>Zoopagomycota</taxon>
        <taxon>Zoopagomycotina</taxon>
        <taxon>Zoopagomycetes</taxon>
        <taxon>Zoopagales</taxon>
        <taxon>Piptocephalidaceae</taxon>
        <taxon>Syncephalis</taxon>
    </lineage>
</organism>
<dbReference type="AlphaFoldDB" id="A0A4P9YW91"/>
<dbReference type="OrthoDB" id="63581at2759"/>
<proteinExistence type="predicted"/>
<keyword evidence="1" id="KW-0812">Transmembrane</keyword>
<feature type="transmembrane region" description="Helical" evidence="1">
    <location>
        <begin position="111"/>
        <end position="130"/>
    </location>
</feature>
<sequence length="186" mass="21291">MRVPHLLRYCREVFEDDVLRKLRPRVLLVWLLFVLLLLVLAFLPLHMPVWGRVVHCVGFALFTVVSFFLWDGPQLLNATVVGVAMVVLSLGIEIVRSWLPERMLSWEDVSANFVGTVFGWLLACFIDHGYRKRRAKQQTDYIMLAHERDWAGNDDDDDDDDGDATIGSIRWAQKAPGTMRHGGELA</sequence>
<dbReference type="PANTHER" id="PTHR28008:SF1">
    <property type="entry name" value="DOMAIN PROTEIN, PUTATIVE (AFU_ORTHOLOGUE AFUA_3G10980)-RELATED"/>
    <property type="match status" value="1"/>
</dbReference>
<reference evidence="3" key="1">
    <citation type="journal article" date="2018" name="Nat. Microbiol.">
        <title>Leveraging single-cell genomics to expand the fungal tree of life.</title>
        <authorList>
            <person name="Ahrendt S.R."/>
            <person name="Quandt C.A."/>
            <person name="Ciobanu D."/>
            <person name="Clum A."/>
            <person name="Salamov A."/>
            <person name="Andreopoulos B."/>
            <person name="Cheng J.F."/>
            <person name="Woyke T."/>
            <person name="Pelin A."/>
            <person name="Henrissat B."/>
            <person name="Reynolds N.K."/>
            <person name="Benny G.L."/>
            <person name="Smith M.E."/>
            <person name="James T.Y."/>
            <person name="Grigoriev I.V."/>
        </authorList>
    </citation>
    <scope>NUCLEOTIDE SEQUENCE [LARGE SCALE GENOMIC DNA]</scope>
    <source>
        <strain evidence="3">Benny S71-1</strain>
    </source>
</reference>
<keyword evidence="1" id="KW-1133">Transmembrane helix</keyword>
<dbReference type="Proteomes" id="UP000278143">
    <property type="component" value="Unassembled WGS sequence"/>
</dbReference>
<gene>
    <name evidence="2" type="ORF">SYNPS1DRAFT_30129</name>
</gene>
<feature type="transmembrane region" description="Helical" evidence="1">
    <location>
        <begin position="26"/>
        <end position="43"/>
    </location>
</feature>
<name>A0A4P9YW91_9FUNG</name>
<evidence type="ECO:0000256" key="1">
    <source>
        <dbReference type="SAM" id="Phobius"/>
    </source>
</evidence>
<keyword evidence="3" id="KW-1185">Reference proteome</keyword>
<protein>
    <recommendedName>
        <fullName evidence="4">VanZ-like domain-containing protein</fullName>
    </recommendedName>
</protein>